<evidence type="ECO:0000313" key="2">
    <source>
        <dbReference type="Proteomes" id="UP001370348"/>
    </source>
</evidence>
<proteinExistence type="predicted"/>
<organism evidence="1 2">
    <name type="scientific">Pendulispora albinea</name>
    <dbReference type="NCBI Taxonomy" id="2741071"/>
    <lineage>
        <taxon>Bacteria</taxon>
        <taxon>Pseudomonadati</taxon>
        <taxon>Myxococcota</taxon>
        <taxon>Myxococcia</taxon>
        <taxon>Myxococcales</taxon>
        <taxon>Sorangiineae</taxon>
        <taxon>Pendulisporaceae</taxon>
        <taxon>Pendulispora</taxon>
    </lineage>
</organism>
<reference evidence="1 2" key="1">
    <citation type="submission" date="2021-12" db="EMBL/GenBank/DDBJ databases">
        <title>Discovery of the Pendulisporaceae a myxobacterial family with distinct sporulation behavior and unique specialized metabolism.</title>
        <authorList>
            <person name="Garcia R."/>
            <person name="Popoff A."/>
            <person name="Bader C.D."/>
            <person name="Loehr J."/>
            <person name="Walesch S."/>
            <person name="Walt C."/>
            <person name="Boldt J."/>
            <person name="Bunk B."/>
            <person name="Haeckl F.J.F.P.J."/>
            <person name="Gunesch A.P."/>
            <person name="Birkelbach J."/>
            <person name="Nuebel U."/>
            <person name="Pietschmann T."/>
            <person name="Bach T."/>
            <person name="Mueller R."/>
        </authorList>
    </citation>
    <scope>NUCLEOTIDE SEQUENCE [LARGE SCALE GENOMIC DNA]</scope>
    <source>
        <strain evidence="1 2">MSr11954</strain>
    </source>
</reference>
<dbReference type="Proteomes" id="UP001370348">
    <property type="component" value="Chromosome"/>
</dbReference>
<sequence length="55" mass="6355">MELLKKIDDRRYMTLEGEIAHDLREQLAKLRQEAIEELALASSEGDDNERETHGS</sequence>
<gene>
    <name evidence="1" type="ORF">LZC94_35535</name>
</gene>
<dbReference type="RefSeq" id="WP_394822766.1">
    <property type="nucleotide sequence ID" value="NZ_CP089984.1"/>
</dbReference>
<protein>
    <submittedName>
        <fullName evidence="1">Uncharacterized protein</fullName>
    </submittedName>
</protein>
<accession>A0ABZ2LQF1</accession>
<keyword evidence="2" id="KW-1185">Reference proteome</keyword>
<name>A0ABZ2LQF1_9BACT</name>
<evidence type="ECO:0000313" key="1">
    <source>
        <dbReference type="EMBL" id="WXB13147.1"/>
    </source>
</evidence>
<dbReference type="EMBL" id="CP089984">
    <property type="protein sequence ID" value="WXB13147.1"/>
    <property type="molecule type" value="Genomic_DNA"/>
</dbReference>